<dbReference type="PANTHER" id="PTHR35011">
    <property type="entry name" value="2,3-DIKETO-L-GULONATE TRAP TRANSPORTER SMALL PERMEASE PROTEIN YIAM"/>
    <property type="match status" value="1"/>
</dbReference>
<comment type="similarity">
    <text evidence="8">Belongs to the TRAP transporter small permease family.</text>
</comment>
<evidence type="ECO:0000256" key="1">
    <source>
        <dbReference type="ARBA" id="ARBA00004429"/>
    </source>
</evidence>
<feature type="transmembrane region" description="Helical" evidence="9">
    <location>
        <begin position="90"/>
        <end position="115"/>
    </location>
</feature>
<dbReference type="PANTHER" id="PTHR35011:SF4">
    <property type="entry name" value="SLL1102 PROTEIN"/>
    <property type="match status" value="1"/>
</dbReference>
<evidence type="ECO:0000256" key="6">
    <source>
        <dbReference type="ARBA" id="ARBA00022989"/>
    </source>
</evidence>
<dbReference type="InterPro" id="IPR055348">
    <property type="entry name" value="DctQ"/>
</dbReference>
<dbReference type="OrthoDB" id="9795655at2"/>
<organism evidence="11 12">
    <name type="scientific">Desulfofustis glycolicus DSM 9705</name>
    <dbReference type="NCBI Taxonomy" id="1121409"/>
    <lineage>
        <taxon>Bacteria</taxon>
        <taxon>Pseudomonadati</taxon>
        <taxon>Thermodesulfobacteriota</taxon>
        <taxon>Desulfobulbia</taxon>
        <taxon>Desulfobulbales</taxon>
        <taxon>Desulfocapsaceae</taxon>
        <taxon>Desulfofustis</taxon>
    </lineage>
</organism>
<reference evidence="11 12" key="1">
    <citation type="submission" date="2016-11" db="EMBL/GenBank/DDBJ databases">
        <authorList>
            <person name="Jaros S."/>
            <person name="Januszkiewicz K."/>
            <person name="Wedrychowicz H."/>
        </authorList>
    </citation>
    <scope>NUCLEOTIDE SEQUENCE [LARGE SCALE GENOMIC DNA]</scope>
    <source>
        <strain evidence="11 12">DSM 9705</strain>
    </source>
</reference>
<gene>
    <name evidence="11" type="ORF">SAMN02745124_02717</name>
</gene>
<keyword evidence="12" id="KW-1185">Reference proteome</keyword>
<evidence type="ECO:0000256" key="8">
    <source>
        <dbReference type="ARBA" id="ARBA00038436"/>
    </source>
</evidence>
<evidence type="ECO:0000313" key="11">
    <source>
        <dbReference type="EMBL" id="SHH94088.1"/>
    </source>
</evidence>
<evidence type="ECO:0000256" key="5">
    <source>
        <dbReference type="ARBA" id="ARBA00022692"/>
    </source>
</evidence>
<evidence type="ECO:0000259" key="10">
    <source>
        <dbReference type="Pfam" id="PF04290"/>
    </source>
</evidence>
<name>A0A1M5X3G0_9BACT</name>
<feature type="transmembrane region" description="Helical" evidence="9">
    <location>
        <begin position="20"/>
        <end position="41"/>
    </location>
</feature>
<accession>A0A1M5X3G0</accession>
<keyword evidence="4" id="KW-0997">Cell inner membrane</keyword>
<dbReference type="Proteomes" id="UP000184139">
    <property type="component" value="Unassembled WGS sequence"/>
</dbReference>
<dbReference type="GO" id="GO:0005886">
    <property type="term" value="C:plasma membrane"/>
    <property type="evidence" value="ECO:0007669"/>
    <property type="project" value="UniProtKB-SubCell"/>
</dbReference>
<evidence type="ECO:0000256" key="4">
    <source>
        <dbReference type="ARBA" id="ARBA00022519"/>
    </source>
</evidence>
<feature type="transmembrane region" description="Helical" evidence="9">
    <location>
        <begin position="53"/>
        <end position="69"/>
    </location>
</feature>
<protein>
    <submittedName>
        <fullName evidence="11">TRAP-type mannitol/chloroaromatic compound transport system, small permease component</fullName>
    </submittedName>
</protein>
<dbReference type="EMBL" id="FQXS01000016">
    <property type="protein sequence ID" value="SHH94088.1"/>
    <property type="molecule type" value="Genomic_DNA"/>
</dbReference>
<keyword evidence="7 9" id="KW-0472">Membrane</keyword>
<evidence type="ECO:0000313" key="12">
    <source>
        <dbReference type="Proteomes" id="UP000184139"/>
    </source>
</evidence>
<keyword evidence="6 9" id="KW-1133">Transmembrane helix</keyword>
<keyword evidence="2" id="KW-0813">Transport</keyword>
<sequence>MLVKIERAFMRLNRFTGKILAVLLLLMVINVFYDVVMRYFLHNSSVAMQEMEWHLFSVMFLFGISVALLDEGHVRVDFLYDRFSIRRKALINIVGTVLFLVPLALLVLFGSLDYVVDSYQIQEISEDPGGLPYRWLIKAMIPLSFGYLIFCSLGYTVKQINLLRTAGTDRRAEGKR</sequence>
<feature type="transmembrane region" description="Helical" evidence="9">
    <location>
        <begin position="135"/>
        <end position="155"/>
    </location>
</feature>
<dbReference type="InterPro" id="IPR007387">
    <property type="entry name" value="TRAP_DctQ"/>
</dbReference>
<evidence type="ECO:0000256" key="7">
    <source>
        <dbReference type="ARBA" id="ARBA00023136"/>
    </source>
</evidence>
<keyword evidence="3" id="KW-1003">Cell membrane</keyword>
<evidence type="ECO:0000256" key="9">
    <source>
        <dbReference type="SAM" id="Phobius"/>
    </source>
</evidence>
<feature type="domain" description="Tripartite ATP-independent periplasmic transporters DctQ component" evidence="10">
    <location>
        <begin position="27"/>
        <end position="157"/>
    </location>
</feature>
<proteinExistence type="inferred from homology"/>
<dbReference type="AlphaFoldDB" id="A0A1M5X3G0"/>
<evidence type="ECO:0000256" key="3">
    <source>
        <dbReference type="ARBA" id="ARBA00022475"/>
    </source>
</evidence>
<comment type="subcellular location">
    <subcellularLocation>
        <location evidence="1">Cell inner membrane</location>
        <topology evidence="1">Multi-pass membrane protein</topology>
    </subcellularLocation>
</comment>
<dbReference type="Pfam" id="PF04290">
    <property type="entry name" value="DctQ"/>
    <property type="match status" value="1"/>
</dbReference>
<evidence type="ECO:0000256" key="2">
    <source>
        <dbReference type="ARBA" id="ARBA00022448"/>
    </source>
</evidence>
<keyword evidence="5 9" id="KW-0812">Transmembrane</keyword>
<dbReference type="STRING" id="1121409.SAMN02745124_02717"/>
<dbReference type="RefSeq" id="WP_073376884.1">
    <property type="nucleotide sequence ID" value="NZ_FQXS01000016.1"/>
</dbReference>